<accession>A0ABV6MVV6</accession>
<protein>
    <recommendedName>
        <fullName evidence="4">Photosynthesis system II assembly factor Ycf48/Hcf136-like domain-containing protein</fullName>
    </recommendedName>
</protein>
<dbReference type="Gene3D" id="2.130.10.10">
    <property type="entry name" value="YVTN repeat-like/Quinoprotein amine dehydrogenase"/>
    <property type="match status" value="2"/>
</dbReference>
<comment type="caution">
    <text evidence="2">The sequence shown here is derived from an EMBL/GenBank/DDBJ whole genome shotgun (WGS) entry which is preliminary data.</text>
</comment>
<organism evidence="2 3">
    <name type="scientific">Kutzneria chonburiensis</name>
    <dbReference type="NCBI Taxonomy" id="1483604"/>
    <lineage>
        <taxon>Bacteria</taxon>
        <taxon>Bacillati</taxon>
        <taxon>Actinomycetota</taxon>
        <taxon>Actinomycetes</taxon>
        <taxon>Pseudonocardiales</taxon>
        <taxon>Pseudonocardiaceae</taxon>
        <taxon>Kutzneria</taxon>
    </lineage>
</organism>
<name>A0ABV6MVV6_9PSEU</name>
<keyword evidence="1" id="KW-0732">Signal</keyword>
<feature type="signal peptide" evidence="1">
    <location>
        <begin position="1"/>
        <end position="24"/>
    </location>
</feature>
<proteinExistence type="predicted"/>
<keyword evidence="3" id="KW-1185">Reference proteome</keyword>
<evidence type="ECO:0000313" key="3">
    <source>
        <dbReference type="Proteomes" id="UP001589810"/>
    </source>
</evidence>
<sequence length="355" mass="37178">MRRFITVAVAAVALAGGTVAVAHASAPPGFVPKNAAWLSASEGFVLGQAGCGQPDLCETLLHTTDGAKTWTEIPVPQLERPDNQYFGFPTVIAASAKRFAVYDNNRIMETTDAGKHWSALAVHANSPSLMIGDVKYFRGKVFAIAGGPEQTDLYAAGPSGLDPVPGVTIHRPVNDVQGTIAGGDALEVSLTNAGQSWPTSTWRSKDGKSFTQQPYPCLAGEAAIYAEHKPGLPIAAICEAVGPSRPGNWDKAMVTAPATGGKVTRAPRAPEIGVVAGFALVSDKVAVMPVTGGGVTLFLRTEDAGQTWTNTFTIDGQVWSPDLAFVNATTAYQTNGTGLYRSTDTGKTWTQISFA</sequence>
<gene>
    <name evidence="2" type="ORF">ACFFH7_23345</name>
</gene>
<dbReference type="SUPFAM" id="SSF110296">
    <property type="entry name" value="Oligoxyloglucan reducing end-specific cellobiohydrolase"/>
    <property type="match status" value="1"/>
</dbReference>
<dbReference type="EMBL" id="JBHLUD010000007">
    <property type="protein sequence ID" value="MFC0544461.1"/>
    <property type="molecule type" value="Genomic_DNA"/>
</dbReference>
<feature type="chain" id="PRO_5045415960" description="Photosynthesis system II assembly factor Ycf48/Hcf136-like domain-containing protein" evidence="1">
    <location>
        <begin position="25"/>
        <end position="355"/>
    </location>
</feature>
<evidence type="ECO:0000256" key="1">
    <source>
        <dbReference type="SAM" id="SignalP"/>
    </source>
</evidence>
<dbReference type="InterPro" id="IPR015943">
    <property type="entry name" value="WD40/YVTN_repeat-like_dom_sf"/>
</dbReference>
<evidence type="ECO:0000313" key="2">
    <source>
        <dbReference type="EMBL" id="MFC0544461.1"/>
    </source>
</evidence>
<dbReference type="Proteomes" id="UP001589810">
    <property type="component" value="Unassembled WGS sequence"/>
</dbReference>
<evidence type="ECO:0008006" key="4">
    <source>
        <dbReference type="Google" id="ProtNLM"/>
    </source>
</evidence>
<reference evidence="2 3" key="1">
    <citation type="submission" date="2024-09" db="EMBL/GenBank/DDBJ databases">
        <authorList>
            <person name="Sun Q."/>
            <person name="Mori K."/>
        </authorList>
    </citation>
    <scope>NUCLEOTIDE SEQUENCE [LARGE SCALE GENOMIC DNA]</scope>
    <source>
        <strain evidence="2 3">TBRC 1432</strain>
    </source>
</reference>
<dbReference type="RefSeq" id="WP_273935950.1">
    <property type="nucleotide sequence ID" value="NZ_CP097263.1"/>
</dbReference>